<keyword evidence="5" id="KW-1185">Reference proteome</keyword>
<sequence>MSEESQITSGVRDLIAVHVTTSSEEDAEKIARAVLDARLAACVQISEIASQYRWQGKIEEDTEFLLVMKTMGGAFDPLARLVMENHAYDEPEIIALPVIAATNGYAAWVRKCVSVQ</sequence>
<dbReference type="InterPro" id="IPR011322">
    <property type="entry name" value="N-reg_PII-like_a/b"/>
</dbReference>
<dbReference type="Proteomes" id="UP000621856">
    <property type="component" value="Unassembled WGS sequence"/>
</dbReference>
<evidence type="ECO:0000313" key="4">
    <source>
        <dbReference type="Proteomes" id="UP000621856"/>
    </source>
</evidence>
<dbReference type="InterPro" id="IPR015867">
    <property type="entry name" value="N-reg_PII/ATP_PRibTrfase_C"/>
</dbReference>
<reference evidence="2" key="1">
    <citation type="journal article" date="2014" name="Int. J. Syst. Evol. Microbiol.">
        <title>Complete genome sequence of Corynebacterium casei LMG S-19264T (=DSM 44701T), isolated from a smear-ripened cheese.</title>
        <authorList>
            <consortium name="US DOE Joint Genome Institute (JGI-PGF)"/>
            <person name="Walter F."/>
            <person name="Albersmeier A."/>
            <person name="Kalinowski J."/>
            <person name="Ruckert C."/>
        </authorList>
    </citation>
    <scope>NUCLEOTIDE SEQUENCE</scope>
    <source>
        <strain evidence="2">CGMCC 1.14984</strain>
    </source>
</reference>
<dbReference type="InterPro" id="IPR004323">
    <property type="entry name" value="Ion_tolerance_CutA"/>
</dbReference>
<dbReference type="SUPFAM" id="SSF54913">
    <property type="entry name" value="GlnB-like"/>
    <property type="match status" value="1"/>
</dbReference>
<evidence type="ECO:0000313" key="2">
    <source>
        <dbReference type="EMBL" id="GGH97227.1"/>
    </source>
</evidence>
<gene>
    <name evidence="2" type="primary">cutA</name>
    <name evidence="3" type="ORF">FF098_008905</name>
    <name evidence="2" type="ORF">GCM10011355_17930</name>
</gene>
<dbReference type="Pfam" id="PF03091">
    <property type="entry name" value="CutA1"/>
    <property type="match status" value="1"/>
</dbReference>
<dbReference type="PANTHER" id="PTHR23419">
    <property type="entry name" value="DIVALENT CATION TOLERANCE CUTA-RELATED"/>
    <property type="match status" value="1"/>
</dbReference>
<protein>
    <submittedName>
        <fullName evidence="2 3">Cation tolerance protein CutA</fullName>
    </submittedName>
</protein>
<name>A0A8J3EPF3_9PROT</name>
<comment type="similarity">
    <text evidence="1">Belongs to the CutA family.</text>
</comment>
<dbReference type="EMBL" id="BMGZ01000002">
    <property type="protein sequence ID" value="GGH97227.1"/>
    <property type="molecule type" value="Genomic_DNA"/>
</dbReference>
<dbReference type="RefSeq" id="WP_155139675.1">
    <property type="nucleotide sequence ID" value="NZ_BMGZ01000002.1"/>
</dbReference>
<dbReference type="Proteomes" id="UP000818603">
    <property type="component" value="Unassembled WGS sequence"/>
</dbReference>
<comment type="caution">
    <text evidence="2">The sequence shown here is derived from an EMBL/GenBank/DDBJ whole genome shotgun (WGS) entry which is preliminary data.</text>
</comment>
<evidence type="ECO:0000313" key="5">
    <source>
        <dbReference type="Proteomes" id="UP000818603"/>
    </source>
</evidence>
<reference evidence="2" key="3">
    <citation type="submission" date="2020-09" db="EMBL/GenBank/DDBJ databases">
        <authorList>
            <person name="Sun Q."/>
            <person name="Zhou Y."/>
        </authorList>
    </citation>
    <scope>NUCLEOTIDE SEQUENCE</scope>
    <source>
        <strain evidence="2">CGMCC 1.14984</strain>
    </source>
</reference>
<reference evidence="3 5" key="2">
    <citation type="submission" date="2020-02" db="EMBL/GenBank/DDBJ databases">
        <title>Genome sequence of Parvularcula flava strain NH6-79.</title>
        <authorList>
            <person name="Abdul Karim M.H."/>
            <person name="Lam M.Q."/>
            <person name="Chen S.J."/>
            <person name="Yahya A."/>
            <person name="Shahir S."/>
            <person name="Shamsir M.S."/>
            <person name="Chong C.S."/>
        </authorList>
    </citation>
    <scope>NUCLEOTIDE SEQUENCE [LARGE SCALE GENOMIC DNA]</scope>
    <source>
        <strain evidence="3 5">NH6-79</strain>
    </source>
</reference>
<dbReference type="EMBL" id="VCJR02000002">
    <property type="protein sequence ID" value="NHK28021.1"/>
    <property type="molecule type" value="Genomic_DNA"/>
</dbReference>
<dbReference type="GO" id="GO:0005507">
    <property type="term" value="F:copper ion binding"/>
    <property type="evidence" value="ECO:0007669"/>
    <property type="project" value="TreeGrafter"/>
</dbReference>
<evidence type="ECO:0000256" key="1">
    <source>
        <dbReference type="ARBA" id="ARBA00010169"/>
    </source>
</evidence>
<dbReference type="Gene3D" id="3.30.70.120">
    <property type="match status" value="1"/>
</dbReference>
<accession>A0A8J3EPF3</accession>
<organism evidence="2 4">
    <name type="scientific">Aquisalinus luteolus</name>
    <dbReference type="NCBI Taxonomy" id="1566827"/>
    <lineage>
        <taxon>Bacteria</taxon>
        <taxon>Pseudomonadati</taxon>
        <taxon>Pseudomonadota</taxon>
        <taxon>Alphaproteobacteria</taxon>
        <taxon>Parvularculales</taxon>
        <taxon>Parvularculaceae</taxon>
        <taxon>Aquisalinus</taxon>
    </lineage>
</organism>
<evidence type="ECO:0000313" key="3">
    <source>
        <dbReference type="EMBL" id="NHK28021.1"/>
    </source>
</evidence>
<proteinExistence type="inferred from homology"/>
<dbReference type="PANTHER" id="PTHR23419:SF8">
    <property type="entry name" value="FI09726P"/>
    <property type="match status" value="1"/>
</dbReference>
<dbReference type="GO" id="GO:0010038">
    <property type="term" value="P:response to metal ion"/>
    <property type="evidence" value="ECO:0007669"/>
    <property type="project" value="InterPro"/>
</dbReference>
<dbReference type="AlphaFoldDB" id="A0A8J3EPF3"/>